<dbReference type="Gene3D" id="1.25.40.690">
    <property type="match status" value="1"/>
</dbReference>
<dbReference type="GO" id="GO:0044614">
    <property type="term" value="C:nuclear pore cytoplasmic filaments"/>
    <property type="evidence" value="ECO:0007669"/>
    <property type="project" value="TreeGrafter"/>
</dbReference>
<feature type="coiled-coil region" evidence="11">
    <location>
        <begin position="1736"/>
        <end position="1763"/>
    </location>
</feature>
<organism evidence="14 15">
    <name type="scientific">Neocallimastix californiae</name>
    <dbReference type="NCBI Taxonomy" id="1754190"/>
    <lineage>
        <taxon>Eukaryota</taxon>
        <taxon>Fungi</taxon>
        <taxon>Fungi incertae sedis</taxon>
        <taxon>Chytridiomycota</taxon>
        <taxon>Chytridiomycota incertae sedis</taxon>
        <taxon>Neocallimastigomycetes</taxon>
        <taxon>Neocallimastigales</taxon>
        <taxon>Neocallimastigaceae</taxon>
        <taxon>Neocallimastix</taxon>
    </lineage>
</organism>
<comment type="subcellular location">
    <subcellularLocation>
        <location evidence="1">Nucleus</location>
        <location evidence="1">Nuclear pore complex</location>
    </subcellularLocation>
</comment>
<keyword evidence="3" id="KW-0813">Transport</keyword>
<dbReference type="EMBL" id="MCOG01000274">
    <property type="protein sequence ID" value="ORY21014.1"/>
    <property type="molecule type" value="Genomic_DNA"/>
</dbReference>
<feature type="compositionally biased region" description="Polar residues" evidence="12">
    <location>
        <begin position="1582"/>
        <end position="1598"/>
    </location>
</feature>
<evidence type="ECO:0000256" key="10">
    <source>
        <dbReference type="ARBA" id="ARBA00023242"/>
    </source>
</evidence>
<dbReference type="GO" id="GO:0003723">
    <property type="term" value="F:RNA binding"/>
    <property type="evidence" value="ECO:0007669"/>
    <property type="project" value="TreeGrafter"/>
</dbReference>
<keyword evidence="8" id="KW-0811">Translocation</keyword>
<feature type="compositionally biased region" description="Basic and acidic residues" evidence="12">
    <location>
        <begin position="958"/>
        <end position="981"/>
    </location>
</feature>
<dbReference type="GO" id="GO:0051028">
    <property type="term" value="P:mRNA transport"/>
    <property type="evidence" value="ECO:0007669"/>
    <property type="project" value="UniProtKB-KW"/>
</dbReference>
<evidence type="ECO:0000256" key="6">
    <source>
        <dbReference type="ARBA" id="ARBA00022816"/>
    </source>
</evidence>
<evidence type="ECO:0000256" key="9">
    <source>
        <dbReference type="ARBA" id="ARBA00023132"/>
    </source>
</evidence>
<accession>A0A1Y2AF05</accession>
<dbReference type="FunFam" id="1.10.10.2360:FF:000001">
    <property type="entry name" value="Nuclear pore complex protein Nup98-Nup96"/>
    <property type="match status" value="1"/>
</dbReference>
<evidence type="ECO:0000256" key="4">
    <source>
        <dbReference type="ARBA" id="ARBA00022737"/>
    </source>
</evidence>
<keyword evidence="5" id="KW-0068">Autocatalytic cleavage</keyword>
<keyword evidence="6" id="KW-0509">mRNA transport</keyword>
<sequence>MFGSSTFGNNAQSSFGNTNNGFGSSTFGNTGFGNNQQNNTMSFGGGAFGNNQNSAFGSSNNAFGNKSFGQSNSMFGNNNQSSFGFGSNNNNTSTFGTNNTFGTKSFGMGNGSTFGGNTGGFGSQNNTGFGFNSSMTQNQGTGNPPYSVHSEKEPNMTQMSNFHSITAMPQYTNFSFEELRLKDYQMNKKFPQGGFSNTNTFGSSSFGMNSNNQAFGQKSAFGNTTSSFGQNNMNSFGSSNNGFGSNNNAFGTNNNAFGSNNNTGTSLFGSNQNNAFGQMNNNSAFGSSLKSTNSGFGFGNNTGFGSNNNATSAFGNNNNNSTGFSFGTQNNNTGAFGNTNNAFGMKSTNNTGTSGFGFGSNQNNNSLSINKPTNSTGLFSSFGNNNNNSSTSLFGNTQNNNSTSLFGNNNTNTGGLFGNKSTLGGGFNINKPATSTLNTTNKPLFSFSNTGTNNTGFGNQSTSLFQNKPITTGFSSLNTAKPVTGSLFGSTNTTLGGMNTGLNQAPLQAAIDQAPYGINPLFESSTTSSTLGASTTEVSDSSKIKKSISSSQYKTTPKDTTKIKLQGFSAPSPGLKPELSRKALFGGKSIDDPLLTNKLVTRKSIKKLIITKDDDKNGNIKFNSSSSIQKENKKINFNDNLEISASNSKQKLAVTPFTVNKNTTNIIKPGIFLTLNGKLSNETKVITKDEAEETKSSYINDYIVSPSLSEMNRMSNDELRHIKNLIVTYPGVGSVHFLEPVDLISASPTHDRNGIVKIFGSVIIIEPKVCTVYPGEENKPPVGQGLNVPAHIELLKCWTMDKTTQKPIVDVEHPRFKRHMKKLKTMPDTEFISFDIETGCWSFNVEHFSRYGLFNEEEEEEAEVEKNDTKFCKIRQNSTDESRCGVYEVVSVDISSDEDDENSNTGAKKHENKELLKKLVSGELELLAEEVYHSTSESSNNEASSEEENSEKMIFQSNDKKEFESEKKSDNHKIKGKLKENENLKEQNLKHKEEIISGKRKHNSKYEGSFKSDDDHPIKKLKSKSLNTNPFSQKENESNINNVIEHTESVSFNHEKNYKNIGLALSRSFRVGWGPGGILITKLPNIVKNTSDGNIVAMEKIVIHRLNLFDEANDLKIKEQHRITLQNQFNNAKIVNESEIKDNVFQKNDKNSIIENIPRVELSPKISFESFIDIISSQKKNIFSRNEIMIWKLCEALFDPILINMSENDELIEKVLDESKNEYFSKMYKKERINQWLEEFLQDEIEQNIITLKKKIKSTKDKVKLKELNNEIIFNLLSGRKLSKACKEIIKQGDYRLATIIAQCGSCFEGSESVSYGKGVPGSGVMDNYTQNLINQQIALWENEVNENNFKSNYINLWKLIGGQIDEVCYGLNSWKRTFALFVWFADGGMDEIKESLAKYDQILESQRKQNIVRKEDLISEPLPSYFEKHLYNEGNNKSPDEENNTLFEYFDMKKKPKHFDIIYHLLKYYVDRSYSKSKILSPQNISSDMLDYRIPWLINSVLTKSILFSEEDRKIQDKLTISLAFQLENLGMWDWACYVCLFITDKNCREIAIKNLLYTYFPVNNHSGSVYQELYPTKTSNIDNNDTDGASEINGTCSNNDDENKNENEKSNSTDFTEDNSKNNLKDNELWSFLVDELKIPKIWIHEARIMKARYNHDVILEAIYLIDAKCWNKVHNLVINEILPEAIINNDTTFALNILKKIDKEKVKDWKNGGELFLNYLEIIKHSSDKIFNIVNTKELLEKLNNNQKSIQKQLNIMKKTSTTYDILLKRKICLSSMCKELIKYIADHETNKENNNELIFSFNIPENQRLYNVKKISNEWFDNVIAL</sequence>
<evidence type="ECO:0000256" key="3">
    <source>
        <dbReference type="ARBA" id="ARBA00022448"/>
    </source>
</evidence>
<dbReference type="Pfam" id="PF04096">
    <property type="entry name" value="Nucleoporin2"/>
    <property type="match status" value="1"/>
</dbReference>
<evidence type="ECO:0000256" key="8">
    <source>
        <dbReference type="ARBA" id="ARBA00023010"/>
    </source>
</evidence>
<keyword evidence="15" id="KW-1185">Reference proteome</keyword>
<feature type="compositionally biased region" description="Basic and acidic residues" evidence="12">
    <location>
        <begin position="1004"/>
        <end position="1018"/>
    </location>
</feature>
<name>A0A1Y2AF05_9FUNG</name>
<evidence type="ECO:0000256" key="12">
    <source>
        <dbReference type="SAM" id="MobiDB-lite"/>
    </source>
</evidence>
<dbReference type="PANTHER" id="PTHR23198:SF6">
    <property type="entry name" value="NUCLEAR PORE COMPLEX PROTEIN NUP98-NUP96"/>
    <property type="match status" value="1"/>
</dbReference>
<keyword evidence="11" id="KW-0175">Coiled coil</keyword>
<dbReference type="InterPro" id="IPR021967">
    <property type="entry name" value="Nup98_C"/>
</dbReference>
<evidence type="ECO:0000256" key="1">
    <source>
        <dbReference type="ARBA" id="ARBA00004567"/>
    </source>
</evidence>
<feature type="region of interest" description="Disordered" evidence="12">
    <location>
        <begin position="997"/>
        <end position="1019"/>
    </location>
</feature>
<dbReference type="Pfam" id="PF12110">
    <property type="entry name" value="Nup96"/>
    <property type="match status" value="1"/>
</dbReference>
<dbReference type="GO" id="GO:0006606">
    <property type="term" value="P:protein import into nucleus"/>
    <property type="evidence" value="ECO:0007669"/>
    <property type="project" value="TreeGrafter"/>
</dbReference>
<feature type="region of interest" description="Disordered" evidence="12">
    <location>
        <begin position="1582"/>
        <end position="1622"/>
    </location>
</feature>
<reference evidence="14 15" key="1">
    <citation type="submission" date="2016-08" db="EMBL/GenBank/DDBJ databases">
        <title>A Parts List for Fungal Cellulosomes Revealed by Comparative Genomics.</title>
        <authorList>
            <consortium name="DOE Joint Genome Institute"/>
            <person name="Haitjema C.H."/>
            <person name="Gilmore S.P."/>
            <person name="Henske J.K."/>
            <person name="Solomon K.V."/>
            <person name="De Groot R."/>
            <person name="Kuo A."/>
            <person name="Mondo S.J."/>
            <person name="Salamov A.A."/>
            <person name="Labutti K."/>
            <person name="Zhao Z."/>
            <person name="Chiniquy J."/>
            <person name="Barry K."/>
            <person name="Brewer H.M."/>
            <person name="Purvine S.O."/>
            <person name="Wright A.T."/>
            <person name="Boxma B."/>
            <person name="Van Alen T."/>
            <person name="Hackstein J.H."/>
            <person name="Baker S.E."/>
            <person name="Grigoriev I.V."/>
            <person name="O'Malley M.A."/>
        </authorList>
    </citation>
    <scope>NUCLEOTIDE SEQUENCE [LARGE SCALE GENOMIC DNA]</scope>
    <source>
        <strain evidence="14 15">G1</strain>
    </source>
</reference>
<keyword evidence="9" id="KW-0906">Nuclear pore complex</keyword>
<dbReference type="GO" id="GO:0008139">
    <property type="term" value="F:nuclear localization sequence binding"/>
    <property type="evidence" value="ECO:0007669"/>
    <property type="project" value="TreeGrafter"/>
</dbReference>
<keyword evidence="10" id="KW-0539">Nucleus</keyword>
<keyword evidence="7" id="KW-0653">Protein transport</keyword>
<dbReference type="PANTHER" id="PTHR23198">
    <property type="entry name" value="NUCLEOPORIN"/>
    <property type="match status" value="1"/>
</dbReference>
<protein>
    <recommendedName>
        <fullName evidence="13">Peptidase S59 domain-containing protein</fullName>
    </recommendedName>
</protein>
<evidence type="ECO:0000259" key="13">
    <source>
        <dbReference type="PROSITE" id="PS51434"/>
    </source>
</evidence>
<evidence type="ECO:0000256" key="11">
    <source>
        <dbReference type="SAM" id="Coils"/>
    </source>
</evidence>
<dbReference type="GO" id="GO:0006405">
    <property type="term" value="P:RNA export from nucleus"/>
    <property type="evidence" value="ECO:0007669"/>
    <property type="project" value="TreeGrafter"/>
</dbReference>
<keyword evidence="4" id="KW-0677">Repeat</keyword>
<feature type="region of interest" description="Disordered" evidence="12">
    <location>
        <begin position="27"/>
        <end position="46"/>
    </location>
</feature>
<evidence type="ECO:0000313" key="14">
    <source>
        <dbReference type="EMBL" id="ORY21014.1"/>
    </source>
</evidence>
<dbReference type="Gene3D" id="3.30.1610.10">
    <property type="entry name" value="Peptidase S59, nucleoporin"/>
    <property type="match status" value="1"/>
</dbReference>
<evidence type="ECO:0000256" key="5">
    <source>
        <dbReference type="ARBA" id="ARBA00022813"/>
    </source>
</evidence>
<gene>
    <name evidence="14" type="ORF">LY90DRAFT_676452</name>
</gene>
<evidence type="ECO:0000256" key="2">
    <source>
        <dbReference type="ARBA" id="ARBA00008926"/>
    </source>
</evidence>
<dbReference type="InterPro" id="IPR037665">
    <property type="entry name" value="Nucleoporin_S59-like"/>
</dbReference>
<dbReference type="InterPro" id="IPR036903">
    <property type="entry name" value="Nup98_auto-Pept-S59_dom_sf"/>
</dbReference>
<evidence type="ECO:0000256" key="7">
    <source>
        <dbReference type="ARBA" id="ARBA00022927"/>
    </source>
</evidence>
<feature type="compositionally biased region" description="Basic and acidic residues" evidence="12">
    <location>
        <begin position="1603"/>
        <end position="1613"/>
    </location>
</feature>
<evidence type="ECO:0000313" key="15">
    <source>
        <dbReference type="Proteomes" id="UP000193920"/>
    </source>
</evidence>
<feature type="region of interest" description="Disordered" evidence="12">
    <location>
        <begin position="931"/>
        <end position="981"/>
    </location>
</feature>
<dbReference type="InterPro" id="IPR007230">
    <property type="entry name" value="Nup98_auto-Pept-S59_dom"/>
</dbReference>
<dbReference type="STRING" id="1754190.A0A1Y2AF05"/>
<proteinExistence type="inferred from homology"/>
<dbReference type="Gene3D" id="1.10.10.2360">
    <property type="match status" value="1"/>
</dbReference>
<dbReference type="Proteomes" id="UP000193920">
    <property type="component" value="Unassembled WGS sequence"/>
</dbReference>
<feature type="compositionally biased region" description="Low complexity" evidence="12">
    <location>
        <begin position="27"/>
        <end position="40"/>
    </location>
</feature>
<comment type="similarity">
    <text evidence="2">Belongs to the nucleoporin GLFG family.</text>
</comment>
<dbReference type="FunFam" id="3.30.1610.10:FF:000003">
    <property type="entry name" value="Nucleoporin SONB, putative"/>
    <property type="match status" value="1"/>
</dbReference>
<dbReference type="GO" id="GO:0034398">
    <property type="term" value="P:telomere tethering at nuclear periphery"/>
    <property type="evidence" value="ECO:0007669"/>
    <property type="project" value="TreeGrafter"/>
</dbReference>
<dbReference type="OrthoDB" id="3797628at2759"/>
<comment type="caution">
    <text evidence="14">The sequence shown here is derived from an EMBL/GenBank/DDBJ whole genome shotgun (WGS) entry which is preliminary data.</text>
</comment>
<dbReference type="SUPFAM" id="SSF82215">
    <property type="entry name" value="C-terminal autoproteolytic domain of nucleoporin nup98"/>
    <property type="match status" value="1"/>
</dbReference>
<dbReference type="GO" id="GO:0000973">
    <property type="term" value="P:post-transcriptional tethering of RNA polymerase II gene DNA at nuclear periphery"/>
    <property type="evidence" value="ECO:0007669"/>
    <property type="project" value="TreeGrafter"/>
</dbReference>
<dbReference type="GO" id="GO:0017056">
    <property type="term" value="F:structural constituent of nuclear pore"/>
    <property type="evidence" value="ECO:0007669"/>
    <property type="project" value="InterPro"/>
</dbReference>
<feature type="domain" description="Peptidase S59" evidence="13">
    <location>
        <begin position="699"/>
        <end position="848"/>
    </location>
</feature>
<dbReference type="PROSITE" id="PS51434">
    <property type="entry name" value="NUP_C"/>
    <property type="match status" value="1"/>
</dbReference>